<reference evidence="1 2" key="1">
    <citation type="journal article" date="2005" name="Nucleic Acids Res.">
        <title>Genomic blueprint of Hahella chejuensis, a marine microbe producing an algicidal agent.</title>
        <authorList>
            <person name="Jeong H."/>
            <person name="Yim J.H."/>
            <person name="Lee C."/>
            <person name="Choi S.-H."/>
            <person name="Park Y.K."/>
            <person name="Yoon S.H."/>
            <person name="Hur C.-G."/>
            <person name="Kang H.-Y."/>
            <person name="Kim D."/>
            <person name="Lee H.H."/>
            <person name="Park K.H."/>
            <person name="Park S.-H."/>
            <person name="Park H.-S."/>
            <person name="Lee H.K."/>
            <person name="Oh T.K."/>
            <person name="Kim J.F."/>
        </authorList>
    </citation>
    <scope>NUCLEOTIDE SEQUENCE [LARGE SCALE GENOMIC DNA]</scope>
    <source>
        <strain evidence="1 2">KCTC 2396</strain>
    </source>
</reference>
<dbReference type="EMBL" id="CP000155">
    <property type="protein sequence ID" value="ABC29043.1"/>
    <property type="molecule type" value="Genomic_DNA"/>
</dbReference>
<dbReference type="AlphaFoldDB" id="Q2SJY1"/>
<evidence type="ECO:0000313" key="2">
    <source>
        <dbReference type="Proteomes" id="UP000000238"/>
    </source>
</evidence>
<keyword evidence="2" id="KW-1185">Reference proteome</keyword>
<sequence>MWTANCPTPDLPAIVSGARKRRSPIEKSNYQAAPACLIMAFLIYSPNAIR</sequence>
<organism evidence="1 2">
    <name type="scientific">Hahella chejuensis (strain KCTC 2396)</name>
    <dbReference type="NCBI Taxonomy" id="349521"/>
    <lineage>
        <taxon>Bacteria</taxon>
        <taxon>Pseudomonadati</taxon>
        <taxon>Pseudomonadota</taxon>
        <taxon>Gammaproteobacteria</taxon>
        <taxon>Oceanospirillales</taxon>
        <taxon>Hahellaceae</taxon>
        <taxon>Hahella</taxon>
    </lineage>
</organism>
<dbReference type="KEGG" id="hch:HCH_02215"/>
<accession>Q2SJY1</accession>
<protein>
    <submittedName>
        <fullName evidence="1">Uncharacterized protein</fullName>
    </submittedName>
</protein>
<dbReference type="Proteomes" id="UP000000238">
    <property type="component" value="Chromosome"/>
</dbReference>
<evidence type="ECO:0000313" key="1">
    <source>
        <dbReference type="EMBL" id="ABC29043.1"/>
    </source>
</evidence>
<name>Q2SJY1_HAHCH</name>
<dbReference type="STRING" id="349521.HCH_02215"/>
<dbReference type="HOGENOM" id="CLU_3118432_0_0_6"/>
<gene>
    <name evidence="1" type="ordered locus">HCH_02215</name>
</gene>
<proteinExistence type="predicted"/>